<evidence type="ECO:0000256" key="1">
    <source>
        <dbReference type="SAM" id="Phobius"/>
    </source>
</evidence>
<dbReference type="Gene3D" id="2.160.20.80">
    <property type="entry name" value="E3 ubiquitin-protein ligase SopA"/>
    <property type="match status" value="1"/>
</dbReference>
<gene>
    <name evidence="2" type="primary">pipB2_1</name>
    <name evidence="2" type="ORF">PEV8663_02109</name>
</gene>
<accession>A0A238KD54</accession>
<name>A0A238KD54_9RHOB</name>
<protein>
    <submittedName>
        <fullName evidence="2">Secreted effector protein pipB2</fullName>
    </submittedName>
</protein>
<sequence length="440" mass="49060">MDRTGPAPIERQLKIYGLDGMNPGLFLLLALLWLGLFAILVCGLFGLIWDVLWHELPNRTDSNGVWDWRFRLVQLTALTTVLGGVIALPITLNKVRLTMEQTATAKAALFNSKITEAAADLHATRQVSKKVGKNKWETVWEDDIVRRNAAIDRLEGLVREEPAEAGRVSRLLSVYVRELSKEYPAQKTPDTDDIKKLKDWAKALKIARSDIENAVQMLGRLADINGVYSQNLEIDLRRANLQAMDLKRLSYPSANFDHAQMQGALLSHSSLENASFCHADMKNAVLYKISASFAFFTGTIMQSAVLDFSTFTKADFTGAKLNRAKLQGCDLTQAHLTGAIMKSTSFAAADIRMVHLRGIVICEDADLTMANLQGSAVKGSDFGQLQHIADHLDTVFGDDTTRLPNGVSKLNHWPQEELSFGDFEVQWRKWTMTIDIDIPE</sequence>
<dbReference type="InterPro" id="IPR051082">
    <property type="entry name" value="Pentapeptide-BTB/POZ_domain"/>
</dbReference>
<dbReference type="SUPFAM" id="SSF141571">
    <property type="entry name" value="Pentapeptide repeat-like"/>
    <property type="match status" value="1"/>
</dbReference>
<keyword evidence="1" id="KW-0812">Transmembrane</keyword>
<dbReference type="InterPro" id="IPR001646">
    <property type="entry name" value="5peptide_repeat"/>
</dbReference>
<dbReference type="Proteomes" id="UP000220836">
    <property type="component" value="Unassembled WGS sequence"/>
</dbReference>
<keyword evidence="1" id="KW-0472">Membrane</keyword>
<keyword evidence="3" id="KW-1185">Reference proteome</keyword>
<feature type="transmembrane region" description="Helical" evidence="1">
    <location>
        <begin position="25"/>
        <end position="52"/>
    </location>
</feature>
<dbReference type="EMBL" id="FXYH01000006">
    <property type="protein sequence ID" value="SMX40760.1"/>
    <property type="molecule type" value="Genomic_DNA"/>
</dbReference>
<proteinExistence type="predicted"/>
<dbReference type="AlphaFoldDB" id="A0A238KD54"/>
<dbReference type="Pfam" id="PF00805">
    <property type="entry name" value="Pentapeptide"/>
    <property type="match status" value="2"/>
</dbReference>
<dbReference type="PANTHER" id="PTHR14136">
    <property type="entry name" value="BTB_POZ DOMAIN-CONTAINING PROTEIN KCTD9"/>
    <property type="match status" value="1"/>
</dbReference>
<organism evidence="2 3">
    <name type="scientific">Pelagimonas varians</name>
    <dbReference type="NCBI Taxonomy" id="696760"/>
    <lineage>
        <taxon>Bacteria</taxon>
        <taxon>Pseudomonadati</taxon>
        <taxon>Pseudomonadota</taxon>
        <taxon>Alphaproteobacteria</taxon>
        <taxon>Rhodobacterales</taxon>
        <taxon>Roseobacteraceae</taxon>
        <taxon>Pelagimonas</taxon>
    </lineage>
</organism>
<feature type="transmembrane region" description="Helical" evidence="1">
    <location>
        <begin position="72"/>
        <end position="92"/>
    </location>
</feature>
<dbReference type="OrthoDB" id="7837851at2"/>
<evidence type="ECO:0000313" key="2">
    <source>
        <dbReference type="EMBL" id="SMX40760.1"/>
    </source>
</evidence>
<dbReference type="PANTHER" id="PTHR14136:SF17">
    <property type="entry name" value="BTB_POZ DOMAIN-CONTAINING PROTEIN KCTD9"/>
    <property type="match status" value="1"/>
</dbReference>
<evidence type="ECO:0000313" key="3">
    <source>
        <dbReference type="Proteomes" id="UP000220836"/>
    </source>
</evidence>
<keyword evidence="1" id="KW-1133">Transmembrane helix</keyword>
<reference evidence="2 3" key="1">
    <citation type="submission" date="2017-05" db="EMBL/GenBank/DDBJ databases">
        <authorList>
            <person name="Song R."/>
            <person name="Chenine A.L."/>
            <person name="Ruprecht R.M."/>
        </authorList>
    </citation>
    <scope>NUCLEOTIDE SEQUENCE [LARGE SCALE GENOMIC DNA]</scope>
    <source>
        <strain evidence="2 3">CECT 8663</strain>
    </source>
</reference>